<evidence type="ECO:0000256" key="1">
    <source>
        <dbReference type="SAM" id="MobiDB-lite"/>
    </source>
</evidence>
<feature type="compositionally biased region" description="Low complexity" evidence="1">
    <location>
        <begin position="131"/>
        <end position="154"/>
    </location>
</feature>
<reference evidence="3 4" key="1">
    <citation type="journal article" date="2016" name="Mol. Biol. Evol.">
        <title>Comparative Genomics of Early-Diverging Mushroom-Forming Fungi Provides Insights into the Origins of Lignocellulose Decay Capabilities.</title>
        <authorList>
            <person name="Nagy L.G."/>
            <person name="Riley R."/>
            <person name="Tritt A."/>
            <person name="Adam C."/>
            <person name="Daum C."/>
            <person name="Floudas D."/>
            <person name="Sun H."/>
            <person name="Yadav J.S."/>
            <person name="Pangilinan J."/>
            <person name="Larsson K.H."/>
            <person name="Matsuura K."/>
            <person name="Barry K."/>
            <person name="Labutti K."/>
            <person name="Kuo R."/>
            <person name="Ohm R.A."/>
            <person name="Bhattacharya S.S."/>
            <person name="Shirouzu T."/>
            <person name="Yoshinaga Y."/>
            <person name="Martin F.M."/>
            <person name="Grigoriev I.V."/>
            <person name="Hibbett D.S."/>
        </authorList>
    </citation>
    <scope>NUCLEOTIDE SEQUENCE [LARGE SCALE GENOMIC DNA]</scope>
    <source>
        <strain evidence="3 4">HHB12029</strain>
    </source>
</reference>
<keyword evidence="2" id="KW-1133">Transmembrane helix</keyword>
<feature type="transmembrane region" description="Helical" evidence="2">
    <location>
        <begin position="217"/>
        <end position="238"/>
    </location>
</feature>
<evidence type="ECO:0000313" key="3">
    <source>
        <dbReference type="EMBL" id="KZV99620.1"/>
    </source>
</evidence>
<keyword evidence="2" id="KW-0812">Transmembrane</keyword>
<proteinExistence type="predicted"/>
<accession>A0A165MQR4</accession>
<protein>
    <submittedName>
        <fullName evidence="3">Uncharacterized protein</fullName>
    </submittedName>
</protein>
<sequence length="305" mass="31216">MNEWGGITTADGAPCGHYEGEQSAVKFSGFMGKGTVSLDQNTVANGLFGAWPALGFENFESLCCTGSACKVQQSQTMNNNECGTGSNVLKCAGDGTHGICSIWNEGDSGQFFLVNTDAPNDPPPPPPSSAPPESETTFTPPESSSPSSGSVTASRSDHPITRSASHPSTGSGPTAPASLTAQAPPSATDPSSTRAPAAGTTSVTPASSVGAASIPTWAIALIAGLSGLLALCAIAFLWSKGCCGSRQRHRHIDPFLPAPGTPAASIFATSSRTVTEIAPPLYSRDDPLELKTAAGLRRESHRGWI</sequence>
<dbReference type="EMBL" id="KV425908">
    <property type="protein sequence ID" value="KZV99620.1"/>
    <property type="molecule type" value="Genomic_DNA"/>
</dbReference>
<keyword evidence="4" id="KW-1185">Reference proteome</keyword>
<dbReference type="Proteomes" id="UP000077266">
    <property type="component" value="Unassembled WGS sequence"/>
</dbReference>
<evidence type="ECO:0000313" key="4">
    <source>
        <dbReference type="Proteomes" id="UP000077266"/>
    </source>
</evidence>
<dbReference type="OrthoDB" id="10623616at2759"/>
<feature type="compositionally biased region" description="Pro residues" evidence="1">
    <location>
        <begin position="120"/>
        <end position="130"/>
    </location>
</feature>
<feature type="region of interest" description="Disordered" evidence="1">
    <location>
        <begin position="111"/>
        <end position="208"/>
    </location>
</feature>
<dbReference type="InParanoid" id="A0A165MQR4"/>
<name>A0A165MQR4_EXIGL</name>
<gene>
    <name evidence="3" type="ORF">EXIGLDRAFT_724623</name>
</gene>
<evidence type="ECO:0000256" key="2">
    <source>
        <dbReference type="SAM" id="Phobius"/>
    </source>
</evidence>
<organism evidence="3 4">
    <name type="scientific">Exidia glandulosa HHB12029</name>
    <dbReference type="NCBI Taxonomy" id="1314781"/>
    <lineage>
        <taxon>Eukaryota</taxon>
        <taxon>Fungi</taxon>
        <taxon>Dikarya</taxon>
        <taxon>Basidiomycota</taxon>
        <taxon>Agaricomycotina</taxon>
        <taxon>Agaricomycetes</taxon>
        <taxon>Auriculariales</taxon>
        <taxon>Exidiaceae</taxon>
        <taxon>Exidia</taxon>
    </lineage>
</organism>
<keyword evidence="2" id="KW-0472">Membrane</keyword>
<dbReference type="AlphaFoldDB" id="A0A165MQR4"/>
<feature type="compositionally biased region" description="Polar residues" evidence="1">
    <location>
        <begin position="162"/>
        <end position="207"/>
    </location>
</feature>